<evidence type="ECO:0000313" key="10">
    <source>
        <dbReference type="Proteomes" id="UP000634206"/>
    </source>
</evidence>
<evidence type="ECO:0000256" key="1">
    <source>
        <dbReference type="ARBA" id="ARBA00004651"/>
    </source>
</evidence>
<keyword evidence="3 7" id="KW-0812">Transmembrane</keyword>
<dbReference type="Proteomes" id="UP000634206">
    <property type="component" value="Unassembled WGS sequence"/>
</dbReference>
<organism evidence="9 10">
    <name type="scientific">Oceaniferula flava</name>
    <dbReference type="NCBI Taxonomy" id="2800421"/>
    <lineage>
        <taxon>Bacteria</taxon>
        <taxon>Pseudomonadati</taxon>
        <taxon>Verrucomicrobiota</taxon>
        <taxon>Verrucomicrobiia</taxon>
        <taxon>Verrucomicrobiales</taxon>
        <taxon>Verrucomicrobiaceae</taxon>
        <taxon>Oceaniferula</taxon>
    </lineage>
</organism>
<evidence type="ECO:0000256" key="4">
    <source>
        <dbReference type="ARBA" id="ARBA00022989"/>
    </source>
</evidence>
<dbReference type="InterPro" id="IPR050790">
    <property type="entry name" value="ExbB/TolQ_transport"/>
</dbReference>
<keyword evidence="2" id="KW-1003">Cell membrane</keyword>
<dbReference type="PANTHER" id="PTHR30625">
    <property type="entry name" value="PROTEIN TOLQ"/>
    <property type="match status" value="1"/>
</dbReference>
<evidence type="ECO:0000256" key="2">
    <source>
        <dbReference type="ARBA" id="ARBA00022475"/>
    </source>
</evidence>
<comment type="subcellular location">
    <subcellularLocation>
        <location evidence="1">Cell membrane</location>
        <topology evidence="1">Multi-pass membrane protein</topology>
    </subcellularLocation>
    <subcellularLocation>
        <location evidence="6">Membrane</location>
        <topology evidence="6">Multi-pass membrane protein</topology>
    </subcellularLocation>
</comment>
<dbReference type="AlphaFoldDB" id="A0AAE2SB21"/>
<evidence type="ECO:0000256" key="6">
    <source>
        <dbReference type="RuleBase" id="RU004057"/>
    </source>
</evidence>
<evidence type="ECO:0000259" key="8">
    <source>
        <dbReference type="Pfam" id="PF01618"/>
    </source>
</evidence>
<dbReference type="EMBL" id="JAENIG010000003">
    <property type="protein sequence ID" value="MBK1854419.1"/>
    <property type="molecule type" value="Genomic_DNA"/>
</dbReference>
<feature type="domain" description="MotA/TolQ/ExbB proton channel" evidence="8">
    <location>
        <begin position="71"/>
        <end position="188"/>
    </location>
</feature>
<dbReference type="PANTHER" id="PTHR30625:SF11">
    <property type="entry name" value="MOTA_TOLQ_EXBB PROTON CHANNEL DOMAIN-CONTAINING PROTEIN"/>
    <property type="match status" value="1"/>
</dbReference>
<proteinExistence type="inferred from homology"/>
<name>A0AAE2SB21_9BACT</name>
<evidence type="ECO:0000256" key="5">
    <source>
        <dbReference type="ARBA" id="ARBA00023136"/>
    </source>
</evidence>
<dbReference type="GO" id="GO:0005886">
    <property type="term" value="C:plasma membrane"/>
    <property type="evidence" value="ECO:0007669"/>
    <property type="project" value="UniProtKB-SubCell"/>
</dbReference>
<keyword evidence="6" id="KW-0653">Protein transport</keyword>
<feature type="transmembrane region" description="Helical" evidence="7">
    <location>
        <begin position="156"/>
        <end position="176"/>
    </location>
</feature>
<feature type="transmembrane region" description="Helical" evidence="7">
    <location>
        <begin position="109"/>
        <end position="136"/>
    </location>
</feature>
<dbReference type="Pfam" id="PF01618">
    <property type="entry name" value="MotA_ExbB"/>
    <property type="match status" value="1"/>
</dbReference>
<comment type="similarity">
    <text evidence="6">Belongs to the exbB/tolQ family.</text>
</comment>
<evidence type="ECO:0000256" key="7">
    <source>
        <dbReference type="SAM" id="Phobius"/>
    </source>
</evidence>
<evidence type="ECO:0000313" key="9">
    <source>
        <dbReference type="EMBL" id="MBK1854419.1"/>
    </source>
</evidence>
<keyword evidence="5 7" id="KW-0472">Membrane</keyword>
<evidence type="ECO:0000256" key="3">
    <source>
        <dbReference type="ARBA" id="ARBA00022692"/>
    </source>
</evidence>
<dbReference type="RefSeq" id="WP_309489026.1">
    <property type="nucleotide sequence ID" value="NZ_JAENIG010000003.1"/>
</dbReference>
<keyword evidence="4 7" id="KW-1133">Transmembrane helix</keyword>
<reference evidence="9" key="1">
    <citation type="submission" date="2021-01" db="EMBL/GenBank/DDBJ databases">
        <title>Modified the classification status of verrucomicrobia.</title>
        <authorList>
            <person name="Feng X."/>
        </authorList>
    </citation>
    <scope>NUCLEOTIDE SEQUENCE</scope>
    <source>
        <strain evidence="9">5K15</strain>
    </source>
</reference>
<dbReference type="GO" id="GO:0017038">
    <property type="term" value="P:protein import"/>
    <property type="evidence" value="ECO:0007669"/>
    <property type="project" value="TreeGrafter"/>
</dbReference>
<comment type="caution">
    <text evidence="9">The sequence shown here is derived from an EMBL/GenBank/DDBJ whole genome shotgun (WGS) entry which is preliminary data.</text>
</comment>
<keyword evidence="10" id="KW-1185">Reference proteome</keyword>
<sequence>MLQLVEQGGPFVWVLGALAFVSMLLILERIFFFQKVRINVGDLLLGLANHVRKGAFAEAMHEAARAPGPTARVAHAVLMRKNLPRRDLRDVAQEAGQLEVPRMERNLRALYGIALIAPLVGMLGTVNGLVATFMAMSQDRAFSSPAAMSGGVYESLITTGLGLAVAIPVYLFYLFFYGRVKRMVHRIERTGIEMVNIVCDARDQADIVSLRDEIDERAGHKSDLAVSPKAQKSKK</sequence>
<gene>
    <name evidence="9" type="ORF">JIN83_05585</name>
</gene>
<protein>
    <submittedName>
        <fullName evidence="9">MotA/TolQ/ExbB proton channel family protein</fullName>
    </submittedName>
</protein>
<accession>A0AAE2SB21</accession>
<feature type="transmembrane region" description="Helical" evidence="7">
    <location>
        <begin position="12"/>
        <end position="32"/>
    </location>
</feature>
<dbReference type="InterPro" id="IPR002898">
    <property type="entry name" value="MotA_ExbB_proton_chnl"/>
</dbReference>
<keyword evidence="6" id="KW-0813">Transport</keyword>